<gene>
    <name evidence="1" type="ORF">CLV31_106156</name>
</gene>
<dbReference type="EMBL" id="QKTX01000006">
    <property type="protein sequence ID" value="PZV83539.1"/>
    <property type="molecule type" value="Genomic_DNA"/>
</dbReference>
<dbReference type="Proteomes" id="UP000248917">
    <property type="component" value="Unassembled WGS sequence"/>
</dbReference>
<evidence type="ECO:0000313" key="1">
    <source>
        <dbReference type="EMBL" id="PZV83539.1"/>
    </source>
</evidence>
<dbReference type="AlphaFoldDB" id="A0A326RQH5"/>
<sequence>MGRVLLVFLGIMGFLGSCRTPYDPEIPATELQILVVEGYLDTEGKTSELKLSRTVPLSSEASMLPELGATVMLRGQNGQQFDLTEKGDGIYLFERNIDESQTYVLEILLRSGERFTSEELKPIVTPEILDGGYLRDEDGVEVFVSTQGNAEADDFLWTYEETWIYRPRIRTTWIYDPQIRDVRLRTEGEQNSLCFKTETSPDIILETSSRFQDQVVFQRTIVEIPVGDERIMERYSILVSQKGIASKDVQFWEILKKNTEDIGSIFSPLPSLIGGNIKGLDNQTPVIGQVSLGVIRQKRIYVNRNDVAPWNYIDPQFNDCVIAENPVMIPEYTTVFGNGSIVPARELMVGTTIVGFFPSSRRCTDCTLYASPVRPEFWEDN</sequence>
<dbReference type="RefSeq" id="WP_111392776.1">
    <property type="nucleotide sequence ID" value="NZ_QKTX01000006.1"/>
</dbReference>
<protein>
    <submittedName>
        <fullName evidence="1">Uncharacterized protein DUF4249</fullName>
    </submittedName>
</protein>
<reference evidence="1 2" key="1">
    <citation type="submission" date="2018-06" db="EMBL/GenBank/DDBJ databases">
        <title>Genomic Encyclopedia of Archaeal and Bacterial Type Strains, Phase II (KMG-II): from individual species to whole genera.</title>
        <authorList>
            <person name="Goeker M."/>
        </authorList>
    </citation>
    <scope>NUCLEOTIDE SEQUENCE [LARGE SCALE GENOMIC DNA]</scope>
    <source>
        <strain evidence="1 2">T4</strain>
    </source>
</reference>
<organism evidence="1 2">
    <name type="scientific">Algoriphagus aquaeductus</name>
    <dbReference type="NCBI Taxonomy" id="475299"/>
    <lineage>
        <taxon>Bacteria</taxon>
        <taxon>Pseudomonadati</taxon>
        <taxon>Bacteroidota</taxon>
        <taxon>Cytophagia</taxon>
        <taxon>Cytophagales</taxon>
        <taxon>Cyclobacteriaceae</taxon>
        <taxon>Algoriphagus</taxon>
    </lineage>
</organism>
<dbReference type="Pfam" id="PF14054">
    <property type="entry name" value="DUF4249"/>
    <property type="match status" value="1"/>
</dbReference>
<name>A0A326RQH5_9BACT</name>
<dbReference type="PROSITE" id="PS51257">
    <property type="entry name" value="PROKAR_LIPOPROTEIN"/>
    <property type="match status" value="1"/>
</dbReference>
<dbReference type="OrthoDB" id="1062680at2"/>
<keyword evidence="2" id="KW-1185">Reference proteome</keyword>
<proteinExistence type="predicted"/>
<dbReference type="InterPro" id="IPR025345">
    <property type="entry name" value="DUF4249"/>
</dbReference>
<comment type="caution">
    <text evidence="1">The sequence shown here is derived from an EMBL/GenBank/DDBJ whole genome shotgun (WGS) entry which is preliminary data.</text>
</comment>
<evidence type="ECO:0000313" key="2">
    <source>
        <dbReference type="Proteomes" id="UP000248917"/>
    </source>
</evidence>
<accession>A0A326RQH5</accession>